<comment type="caution">
    <text evidence="2">The sequence shown here is derived from an EMBL/GenBank/DDBJ whole genome shotgun (WGS) entry which is preliminary data.</text>
</comment>
<reference evidence="2 3" key="1">
    <citation type="submission" date="2023-07" db="EMBL/GenBank/DDBJ databases">
        <title>Sequencing the genomes of 1000 actinobacteria strains.</title>
        <authorList>
            <person name="Klenk H.-P."/>
        </authorList>
    </citation>
    <scope>NUCLEOTIDE SEQUENCE [LARGE SCALE GENOMIC DNA]</scope>
    <source>
        <strain evidence="2 3">DSM 41600</strain>
    </source>
</reference>
<dbReference type="SUPFAM" id="SSF101908">
    <property type="entry name" value="Putative isomerase YbhE"/>
    <property type="match status" value="1"/>
</dbReference>
<evidence type="ECO:0008006" key="4">
    <source>
        <dbReference type="Google" id="ProtNLM"/>
    </source>
</evidence>
<accession>A0ABT9L5B6</accession>
<evidence type="ECO:0000313" key="3">
    <source>
        <dbReference type="Proteomes" id="UP001234880"/>
    </source>
</evidence>
<dbReference type="InterPro" id="IPR015943">
    <property type="entry name" value="WD40/YVTN_repeat-like_dom_sf"/>
</dbReference>
<evidence type="ECO:0000313" key="2">
    <source>
        <dbReference type="EMBL" id="MDP9615863.1"/>
    </source>
</evidence>
<evidence type="ECO:0000256" key="1">
    <source>
        <dbReference type="SAM" id="MobiDB-lite"/>
    </source>
</evidence>
<dbReference type="InterPro" id="IPR027417">
    <property type="entry name" value="P-loop_NTPase"/>
</dbReference>
<name>A0ABT9L5B6_9ACTN</name>
<dbReference type="RefSeq" id="WP_307112185.1">
    <property type="nucleotide sequence ID" value="NZ_JAURUE010000002.1"/>
</dbReference>
<gene>
    <name evidence="2" type="ORF">JOF35_008201</name>
</gene>
<dbReference type="EMBL" id="JAURUE010000002">
    <property type="protein sequence ID" value="MDP9615863.1"/>
    <property type="molecule type" value="Genomic_DNA"/>
</dbReference>
<organism evidence="2 3">
    <name type="scientific">Streptomyces demainii</name>
    <dbReference type="NCBI Taxonomy" id="588122"/>
    <lineage>
        <taxon>Bacteria</taxon>
        <taxon>Bacillati</taxon>
        <taxon>Actinomycetota</taxon>
        <taxon>Actinomycetes</taxon>
        <taxon>Kitasatosporales</taxon>
        <taxon>Streptomycetaceae</taxon>
        <taxon>Streptomyces</taxon>
    </lineage>
</organism>
<feature type="region of interest" description="Disordered" evidence="1">
    <location>
        <begin position="1106"/>
        <end position="1128"/>
    </location>
</feature>
<dbReference type="Gene3D" id="2.130.10.10">
    <property type="entry name" value="YVTN repeat-like/Quinoprotein amine dehydrogenase"/>
    <property type="match status" value="1"/>
</dbReference>
<feature type="region of interest" description="Disordered" evidence="1">
    <location>
        <begin position="1142"/>
        <end position="1174"/>
    </location>
</feature>
<dbReference type="Proteomes" id="UP001234880">
    <property type="component" value="Unassembled WGS sequence"/>
</dbReference>
<dbReference type="SUPFAM" id="SSF52540">
    <property type="entry name" value="P-loop containing nucleoside triphosphate hydrolases"/>
    <property type="match status" value="1"/>
</dbReference>
<keyword evidence="3" id="KW-1185">Reference proteome</keyword>
<sequence length="1507" mass="159991">MERVRAPGVGVESEGVVAAVVVDRYAGGGQGRRDRQQLRGTAGSFLEVAARLGFTAAPLRNTGDGVAAGEPGGPAAGTTRAEIEATVRRLRAHPATRKILYWTGHGEKTDDDRYHLACRDSYPGGGGFEPATAVTAAELISWLADDPADILLVLDACFAGAALARTVGELDALLRTRGAAGGFAVVATASADQRAAEGRWVTELTALFDEAGLELYGHRLFDRETPYLFFGPLMRAVDDRARWDASQEPLARELRPLRLNFFHNPYRSETARPASRPPDDETWIGEELREVTLPVFAGEAAAWELRDFTPRETVLDTVVTWLGTRSSGLLAVTGAWGAGKSALLNYLAHLTTPRFAASLPADRRPGSQPGLNSIHAAIHCRGKTLAAVCQELCHRLLPLGLVPTGPLGSSSPAAHVEAVARVAKRKGSLTLLFDGLDEAAAGHSLGIARQLLNRLAADPAIKVVVGTRADARRHLPGGPPAESLLDALDSTQSLELDRLPETQGDIARHVEHLLRRAGFGARTADGGRRLAAVAGHIARESNGLFLVATLWARRVARRGGLPDGPGELDADREIGTMGLARLFAEELELLDPDDPDRIRDVLRPLALAEGHGLPQPGVWLAMANAVRPATRREYTERDLTRVLDATRGAPVVRGREAGRDVYRLAHPGFGGQLVGREADPRHLHHAVCRALRPATDTGWARADPYVLTHLATHAALAGGDTLAGLVEDDAFVVHADPDVLEPLVASQLDVTDRSVLYLRVAGHFRAHPGPTARWAMLRATALATAAHGLLPVLAHPPELFWQDLWTSARPLPLGRSWPAPEGGAFAVAWEDSRDGLVHAAGVGEIRSWGPDGREYRGRALARPAGRAAPGPLRGLAVAPGGAVPGAAPGTVAGKVIAAHDGYAVHVWQGSTRWPVEQFYWGGAPEAVRAVRCGATVYVGAVDSDGLWLWRWPAEVPPDHGTIRHVRLPGNVYDAALLPVGHEVLAVLGGPDGVTLWDVTARDSRPGSGVLQLAARRDGRPARAVAALAAADGTGGWLAAAGGGALRVWRLPDFLDAAQADEAQADDTGRVLTVPTSGQRAVALGHGPHGVLAGVREGRDVRLWSLSGTEHTPLPGDEQQPSLAFDPAGSGRLLVADGSQVRLWDPPAADEPGPDDPDARDHGPEGGRPLLRLAPGSDSGGHLLCRARGRAVLVTLHGPAGRLPGLGTVRLRLGSGTDGLVALAAVRVGDGWLVAGVVRRTAFLWHLPPRPPDRVPARPTAVLDLGGQHDVPVPSVDLQVTGAGTVRLFVSGTQCVRVWECRERAWEDWREAPKTWPFTTAATAQQVAVRTLPNGPAWLYAAGGESVRVWDLPGRGPAPYGIDPSGRAATAFGVLRDSDQAHPVVAYTAGGQVWIAECLSGSPAREPLGGPPVDARGLAFAGPPERPLLLGWRKESGRIHLWDVWHNRRLPDIEHRGYEVEDVASVHGPAGVTLMIQGGVQDRVRCDQVLLPADRLAGLLRTPPGHLV</sequence>
<dbReference type="SUPFAM" id="SSF69322">
    <property type="entry name" value="Tricorn protease domain 2"/>
    <property type="match status" value="1"/>
</dbReference>
<proteinExistence type="predicted"/>
<protein>
    <recommendedName>
        <fullName evidence="4">NACHT domain-containing protein</fullName>
    </recommendedName>
</protein>